<dbReference type="Gene3D" id="3.40.50.11010">
    <property type="match status" value="1"/>
</dbReference>
<accession>A0ABT8DY93</accession>
<gene>
    <name evidence="1" type="ORF">QWJ38_18760</name>
</gene>
<dbReference type="RefSeq" id="WP_290360641.1">
    <property type="nucleotide sequence ID" value="NZ_JAUHHC010000005.1"/>
</dbReference>
<evidence type="ECO:0000313" key="1">
    <source>
        <dbReference type="EMBL" id="MDN3922337.1"/>
    </source>
</evidence>
<dbReference type="Pfam" id="PF13692">
    <property type="entry name" value="Glyco_trans_1_4"/>
    <property type="match status" value="1"/>
</dbReference>
<dbReference type="GO" id="GO:0016757">
    <property type="term" value="F:glycosyltransferase activity"/>
    <property type="evidence" value="ECO:0007669"/>
    <property type="project" value="UniProtKB-KW"/>
</dbReference>
<proteinExistence type="predicted"/>
<keyword evidence="1" id="KW-0328">Glycosyltransferase</keyword>
<dbReference type="PANTHER" id="PTHR12526:SF630">
    <property type="entry name" value="GLYCOSYLTRANSFERASE"/>
    <property type="match status" value="1"/>
</dbReference>
<comment type="caution">
    <text evidence="1">The sequence shown here is derived from an EMBL/GenBank/DDBJ whole genome shotgun (WGS) entry which is preliminary data.</text>
</comment>
<keyword evidence="1" id="KW-0808">Transferase</keyword>
<dbReference type="Proteomes" id="UP001228044">
    <property type="component" value="Unassembled WGS sequence"/>
</dbReference>
<dbReference type="EMBL" id="JAUHHC010000005">
    <property type="protein sequence ID" value="MDN3922337.1"/>
    <property type="molecule type" value="Genomic_DNA"/>
</dbReference>
<keyword evidence="2" id="KW-1185">Reference proteome</keyword>
<dbReference type="PANTHER" id="PTHR12526">
    <property type="entry name" value="GLYCOSYLTRANSFERASE"/>
    <property type="match status" value="1"/>
</dbReference>
<dbReference type="SUPFAM" id="SSF53756">
    <property type="entry name" value="UDP-Glycosyltransferase/glycogen phosphorylase"/>
    <property type="match status" value="1"/>
</dbReference>
<organism evidence="1 2">
    <name type="scientific">Roseateles violae</name>
    <dbReference type="NCBI Taxonomy" id="3058042"/>
    <lineage>
        <taxon>Bacteria</taxon>
        <taxon>Pseudomonadati</taxon>
        <taxon>Pseudomonadota</taxon>
        <taxon>Betaproteobacteria</taxon>
        <taxon>Burkholderiales</taxon>
        <taxon>Sphaerotilaceae</taxon>
        <taxon>Roseateles</taxon>
    </lineage>
</organism>
<name>A0ABT8DY93_9BURK</name>
<dbReference type="EC" id="2.4.-.-" evidence="1"/>
<sequence length="398" mass="44030">MKLPPLLVFSHLRWDFVYQRPQHLLSRLARHWRVIFIEEPRRASDGVNQLEQTTLECGVTRLLPHTAIDAPGFHDDQLPVLEALLGDWLAEQGIAEAMVWLYTPMALPLVKLVRPRLLIYDCMDELSAFKGAPRQLRQRESALMRRVDLVFTGGPSLYEAKRALHPQVLCVPSAVDAAHFSLERKAPDAGLAARAQALQQHLPYPRLGFFGVIDERLDLTLVEALADSHPLWHLVMVGPVVKIDPAALPQRPNLHWLGMQPYALLPHLLAGWDLCLMPFALNEATRFISPTKTLEYLAAGKPVVSTAIHDVSLLYGHVVGIAGTASEFIAACETELARPPALRRQRAERAAKLVAASSWDASAALIVTTIREELARSRTESLRPLPALAADAGLNGLA</sequence>
<protein>
    <submittedName>
        <fullName evidence="1">Glycosyltransferase</fullName>
        <ecNumber evidence="1">2.4.-.-</ecNumber>
    </submittedName>
</protein>
<reference evidence="1 2" key="1">
    <citation type="submission" date="2023-06" db="EMBL/GenBank/DDBJ databases">
        <title>Pelomonas sp. PFR6 16S ribosomal RNA gene Genome sequencing and assembly.</title>
        <authorList>
            <person name="Woo H."/>
        </authorList>
    </citation>
    <scope>NUCLEOTIDE SEQUENCE [LARGE SCALE GENOMIC DNA]</scope>
    <source>
        <strain evidence="1 2">PFR6</strain>
    </source>
</reference>
<evidence type="ECO:0000313" key="2">
    <source>
        <dbReference type="Proteomes" id="UP001228044"/>
    </source>
</evidence>
<dbReference type="Gene3D" id="3.40.50.2000">
    <property type="entry name" value="Glycogen Phosphorylase B"/>
    <property type="match status" value="1"/>
</dbReference>